<dbReference type="GeneID" id="30149772"/>
<evidence type="ECO:0000313" key="4">
    <source>
        <dbReference type="EMBL" id="ODQ78508.1"/>
    </source>
</evidence>
<dbReference type="STRING" id="984486.A0A1E3QLL5"/>
<protein>
    <recommendedName>
        <fullName evidence="3">AMP-dependent synthetase/ligase domain-containing protein</fullName>
    </recommendedName>
</protein>
<dbReference type="Proteomes" id="UP000094336">
    <property type="component" value="Unassembled WGS sequence"/>
</dbReference>
<dbReference type="GO" id="GO:0005783">
    <property type="term" value="C:endoplasmic reticulum"/>
    <property type="evidence" value="ECO:0007669"/>
    <property type="project" value="TreeGrafter"/>
</dbReference>
<dbReference type="GO" id="GO:0016020">
    <property type="term" value="C:membrane"/>
    <property type="evidence" value="ECO:0007669"/>
    <property type="project" value="TreeGrafter"/>
</dbReference>
<dbReference type="GO" id="GO:0005524">
    <property type="term" value="F:ATP binding"/>
    <property type="evidence" value="ECO:0007669"/>
    <property type="project" value="UniProtKB-KW"/>
</dbReference>
<dbReference type="Pfam" id="PF00501">
    <property type="entry name" value="AMP-binding"/>
    <property type="match status" value="1"/>
</dbReference>
<reference evidence="5" key="1">
    <citation type="submission" date="2016-05" db="EMBL/GenBank/DDBJ databases">
        <title>Comparative genomics of biotechnologically important yeasts.</title>
        <authorList>
            <consortium name="DOE Joint Genome Institute"/>
            <person name="Riley R."/>
            <person name="Haridas S."/>
            <person name="Wolfe K.H."/>
            <person name="Lopes M.R."/>
            <person name="Hittinger C.T."/>
            <person name="Goker M."/>
            <person name="Salamov A."/>
            <person name="Wisecaver J."/>
            <person name="Long T.M."/>
            <person name="Aerts A.L."/>
            <person name="Barry K."/>
            <person name="Choi C."/>
            <person name="Clum A."/>
            <person name="Coughlan A.Y."/>
            <person name="Deshpande S."/>
            <person name="Douglass A.P."/>
            <person name="Hanson S.J."/>
            <person name="Klenk H.-P."/>
            <person name="Labutti K."/>
            <person name="Lapidus A."/>
            <person name="Lindquist E."/>
            <person name="Lipzen A."/>
            <person name="Meier-Kolthoff J.P."/>
            <person name="Ohm R.A."/>
            <person name="Otillar R.P."/>
            <person name="Pangilinan J."/>
            <person name="Peng Y."/>
            <person name="Rokas A."/>
            <person name="Rosa C.A."/>
            <person name="Scheuner C."/>
            <person name="Sibirny A.A."/>
            <person name="Slot J.C."/>
            <person name="Stielow J.B."/>
            <person name="Sun H."/>
            <person name="Kurtzman C.P."/>
            <person name="Blackwell M."/>
            <person name="Grigoriev I.V."/>
            <person name="Jeffries T.W."/>
        </authorList>
    </citation>
    <scope>NUCLEOTIDE SEQUENCE [LARGE SCALE GENOMIC DNA]</scope>
    <source>
        <strain evidence="5">NRRL Y-12698</strain>
    </source>
</reference>
<keyword evidence="1" id="KW-0547">Nucleotide-binding</keyword>
<accession>A0A1E3QLL5</accession>
<dbReference type="InterPro" id="IPR000873">
    <property type="entry name" value="AMP-dep_synth/lig_dom"/>
</dbReference>
<dbReference type="AlphaFoldDB" id="A0A1E3QLL5"/>
<evidence type="ECO:0000256" key="2">
    <source>
        <dbReference type="ARBA" id="ARBA00022840"/>
    </source>
</evidence>
<evidence type="ECO:0000259" key="3">
    <source>
        <dbReference type="Pfam" id="PF00501"/>
    </source>
</evidence>
<dbReference type="SUPFAM" id="SSF56801">
    <property type="entry name" value="Acetyl-CoA synthetase-like"/>
    <property type="match status" value="1"/>
</dbReference>
<gene>
    <name evidence="4" type="ORF">BABINDRAFT_39306</name>
</gene>
<keyword evidence="2" id="KW-0067">ATP-binding</keyword>
<dbReference type="EMBL" id="KV454435">
    <property type="protein sequence ID" value="ODQ78508.1"/>
    <property type="molecule type" value="Genomic_DNA"/>
</dbReference>
<name>A0A1E3QLL5_9ASCO</name>
<evidence type="ECO:0000313" key="5">
    <source>
        <dbReference type="Proteomes" id="UP000094336"/>
    </source>
</evidence>
<feature type="domain" description="AMP-dependent synthetase/ligase" evidence="3">
    <location>
        <begin position="152"/>
        <end position="537"/>
    </location>
</feature>
<keyword evidence="5" id="KW-1185">Reference proteome</keyword>
<organism evidence="4 5">
    <name type="scientific">Babjeviella inositovora NRRL Y-12698</name>
    <dbReference type="NCBI Taxonomy" id="984486"/>
    <lineage>
        <taxon>Eukaryota</taxon>
        <taxon>Fungi</taxon>
        <taxon>Dikarya</taxon>
        <taxon>Ascomycota</taxon>
        <taxon>Saccharomycotina</taxon>
        <taxon>Pichiomycetes</taxon>
        <taxon>Serinales incertae sedis</taxon>
        <taxon>Babjeviella</taxon>
    </lineage>
</organism>
<dbReference type="Gene3D" id="3.40.50.12780">
    <property type="entry name" value="N-terminal domain of ligase-like"/>
    <property type="match status" value="1"/>
</dbReference>
<sequence>MTSSENRGYPATFPPQFDYQKSSIQDILTTGTPFNHNELNGLYTVPGTSSDTGSPIFRNKICAKTPNHAMITSLHPELTSVYDYLRSSMKKYLANRCFASRDSPDSPYWFRSYAEVVKASENFGAGLMYLIHEKLHLKDHQLRLSTLDDFVLAISLPNSYEWFITDLGCIQYSITNTSLYDTLSRAHIEYILGLTKSPVMVLSHDKILPILTTIYESKLAFMKILVVSDRKTVDNVSSFLLQLADDLDISVYTFAELSQIGAERPVEHIAPEPNSIYTLSFTSGTVGNPKGVVLTHQNAVAGLVSLFSAATKPKLANPDKENSKALCVLPLSHVYQRLICVFEMCIGSTIYLPYDQTDARQIMADLYDIKPTHLVGVPRIFSRVEAGISHKIQNLGWVTRFIHDRALAYKKERFFKDEQVTNHWLYDKRFVKKVRAALGLENLQLLVTGSALILPDTIRKLRSLLNAEFVQGYGLTESFATITISFNEDEFQPVSTGYMCCTVEFKLVDCPEIGFSWEKNRAGQIFLRGPQIALEYYKDPEKTAENFDSDGWMRTGDVARLDSAGRIQIVDRVKNMIPLSLGECISPEQVENIYLQTCLDLLSQIYVYGTSTLSFLVGVLVLNEAVCLDLFQESYIPALQSITYMDETNQKELNLSMKVKQFILAYINKKVMASKMVEEYQQVKNIYLNNMDNNGFTVANDLLTPTMKVRRHDAQIFFDKILKRLLEEDITG</sequence>
<evidence type="ECO:0000256" key="1">
    <source>
        <dbReference type="ARBA" id="ARBA00022741"/>
    </source>
</evidence>
<dbReference type="InterPro" id="IPR042099">
    <property type="entry name" value="ANL_N_sf"/>
</dbReference>
<dbReference type="RefSeq" id="XP_018983836.1">
    <property type="nucleotide sequence ID" value="XM_019131919.1"/>
</dbReference>
<dbReference type="PANTHER" id="PTHR43272">
    <property type="entry name" value="LONG-CHAIN-FATTY-ACID--COA LIGASE"/>
    <property type="match status" value="1"/>
</dbReference>
<dbReference type="OrthoDB" id="1700726at2759"/>
<dbReference type="GO" id="GO:0004467">
    <property type="term" value="F:long-chain fatty acid-CoA ligase activity"/>
    <property type="evidence" value="ECO:0007669"/>
    <property type="project" value="TreeGrafter"/>
</dbReference>
<dbReference type="PANTHER" id="PTHR43272:SF33">
    <property type="entry name" value="AMP-BINDING DOMAIN-CONTAINING PROTEIN-RELATED"/>
    <property type="match status" value="1"/>
</dbReference>
<proteinExistence type="predicted"/>